<sequence length="383" mass="42406">MQIGFVSNVVYPFVTGGAQKRIHEIGTRLADEGHEITIYGRHYWDGPKQVRYGNLRLQAVAPRADLYVEDRRSISEALDFSTRALGPLSKRLRNNEHNLVVASVFPYFPVLSSKLAALGTDTPVVTTWHEVWQDYWEDYLGTLAPFGKTIEHFTARVPQYPIAVSGITADRLAEIGPNRNRIKVVPNGINVEKIRNAPLPEANGTKSYDVLFAGRLIADKNVSLLLDAFDAVAERHDATLGIIGDGPEMERLQQQATNLTHTNRVEFLGFLEEYEDVLGHMRAARVFASPSTREGFGITFAEAMAADCTVIAAKHPESAASEVIGDAGYVAEPTVDAIAERLDASLNGERPSQEPLERARIYDWDAVAEQAEQVYERAVTGTW</sequence>
<dbReference type="RefSeq" id="WP_310929232.1">
    <property type="nucleotide sequence ID" value="NZ_JAMQOQ010000003.1"/>
</dbReference>
<reference evidence="3 4" key="1">
    <citation type="submission" date="2022-06" db="EMBL/GenBank/DDBJ databases">
        <title>Halogeometricum sp. a new haloarchaeum isolate from saline soil.</title>
        <authorList>
            <person name="Strakova D."/>
            <person name="Galisteo C."/>
            <person name="Sanchez-Porro C."/>
            <person name="Ventosa A."/>
        </authorList>
    </citation>
    <scope>NUCLEOTIDE SEQUENCE [LARGE SCALE GENOMIC DNA]</scope>
    <source>
        <strain evidence="4">S3BR25-2</strain>
    </source>
</reference>
<protein>
    <submittedName>
        <fullName evidence="3">Glycosyltransferase family 4 protein</fullName>
    </submittedName>
</protein>
<feature type="domain" description="Glycosyl transferase family 1" evidence="1">
    <location>
        <begin position="205"/>
        <end position="355"/>
    </location>
</feature>
<name>A0ABU2G3I5_9EURY</name>
<keyword evidence="4" id="KW-1185">Reference proteome</keyword>
<dbReference type="CDD" id="cd03801">
    <property type="entry name" value="GT4_PimA-like"/>
    <property type="match status" value="1"/>
</dbReference>
<dbReference type="InterPro" id="IPR028098">
    <property type="entry name" value="Glyco_trans_4-like_N"/>
</dbReference>
<dbReference type="SUPFAM" id="SSF53756">
    <property type="entry name" value="UDP-Glycosyltransferase/glycogen phosphorylase"/>
    <property type="match status" value="1"/>
</dbReference>
<evidence type="ECO:0000259" key="1">
    <source>
        <dbReference type="Pfam" id="PF00534"/>
    </source>
</evidence>
<organism evidence="3 4">
    <name type="scientific">Halogeometricum luteum</name>
    <dbReference type="NCBI Taxonomy" id="2950537"/>
    <lineage>
        <taxon>Archaea</taxon>
        <taxon>Methanobacteriati</taxon>
        <taxon>Methanobacteriota</taxon>
        <taxon>Stenosarchaea group</taxon>
        <taxon>Halobacteria</taxon>
        <taxon>Halobacteriales</taxon>
        <taxon>Haloferacaceae</taxon>
        <taxon>Halogeometricum</taxon>
    </lineage>
</organism>
<gene>
    <name evidence="3" type="ORF">NDI79_14345</name>
</gene>
<dbReference type="Gene3D" id="3.40.50.2000">
    <property type="entry name" value="Glycogen Phosphorylase B"/>
    <property type="match status" value="2"/>
</dbReference>
<evidence type="ECO:0000313" key="4">
    <source>
        <dbReference type="Proteomes" id="UP001254813"/>
    </source>
</evidence>
<evidence type="ECO:0000313" key="3">
    <source>
        <dbReference type="EMBL" id="MDS0295352.1"/>
    </source>
</evidence>
<evidence type="ECO:0000259" key="2">
    <source>
        <dbReference type="Pfam" id="PF13439"/>
    </source>
</evidence>
<dbReference type="InterPro" id="IPR050194">
    <property type="entry name" value="Glycosyltransferase_grp1"/>
</dbReference>
<dbReference type="PANTHER" id="PTHR45947:SF3">
    <property type="entry name" value="SULFOQUINOVOSYL TRANSFERASE SQD2"/>
    <property type="match status" value="1"/>
</dbReference>
<comment type="caution">
    <text evidence="3">The sequence shown here is derived from an EMBL/GenBank/DDBJ whole genome shotgun (WGS) entry which is preliminary data.</text>
</comment>
<dbReference type="Pfam" id="PF00534">
    <property type="entry name" value="Glycos_transf_1"/>
    <property type="match status" value="1"/>
</dbReference>
<accession>A0ABU2G3I5</accession>
<dbReference type="EMBL" id="JAMQOQ010000003">
    <property type="protein sequence ID" value="MDS0295352.1"/>
    <property type="molecule type" value="Genomic_DNA"/>
</dbReference>
<feature type="domain" description="Glycosyltransferase subfamily 4-like N-terminal" evidence="2">
    <location>
        <begin position="16"/>
        <end position="192"/>
    </location>
</feature>
<dbReference type="PANTHER" id="PTHR45947">
    <property type="entry name" value="SULFOQUINOVOSYL TRANSFERASE SQD2"/>
    <property type="match status" value="1"/>
</dbReference>
<dbReference type="Pfam" id="PF13439">
    <property type="entry name" value="Glyco_transf_4"/>
    <property type="match status" value="1"/>
</dbReference>
<dbReference type="InterPro" id="IPR001296">
    <property type="entry name" value="Glyco_trans_1"/>
</dbReference>
<dbReference type="Proteomes" id="UP001254813">
    <property type="component" value="Unassembled WGS sequence"/>
</dbReference>
<proteinExistence type="predicted"/>